<evidence type="ECO:0000256" key="7">
    <source>
        <dbReference type="ARBA" id="ARBA00048668"/>
    </source>
</evidence>
<dbReference type="Gene3D" id="3.20.140.10">
    <property type="entry name" value="nicotinate phosphoribosyltransferase"/>
    <property type="match status" value="1"/>
</dbReference>
<comment type="pathway">
    <text evidence="1 8">Cofactor biosynthesis; NAD(+) biosynthesis; nicotinate D-ribonucleotide from nicotinate: step 1/1.</text>
</comment>
<keyword evidence="12" id="KW-1185">Reference proteome</keyword>
<dbReference type="InterPro" id="IPR041525">
    <property type="entry name" value="N/Namide_PRibTrfase"/>
</dbReference>
<comment type="caution">
    <text evidence="11">The sequence shown here is derived from an EMBL/GenBank/DDBJ whole genome shotgun (WGS) entry which is preliminary data.</text>
</comment>
<keyword evidence="11" id="KW-0328">Glycosyltransferase</keyword>
<name>A0AAV5RKJ9_STABA</name>
<dbReference type="InterPro" id="IPR036068">
    <property type="entry name" value="Nicotinate_pribotase-like_C"/>
</dbReference>
<dbReference type="GO" id="GO:0005829">
    <property type="term" value="C:cytosol"/>
    <property type="evidence" value="ECO:0007669"/>
    <property type="project" value="TreeGrafter"/>
</dbReference>
<keyword evidence="5 8" id="KW-0436">Ligase</keyword>
<sequence length="416" mass="47765">MVISSLLDTDLYKLTMQACILKHFKDADVEYLLHNRSNAVLSLEAIEWVKNEIKSWSNLRLTDDELAFLKQHLPFLCDEYFEFAKNLRINPEKEVEITVENPESEKPELKVTVRGKWQNVMWYEVPLLAVISEAYFKFVENDWNMEGQYERAKQKAEELIANDCPFSEFGSRRRRSHETHEVIIKAIIDGAKGSPLFVGTSNVAMAKKFNLKPIGTVAHELVMGIAAYTDDYINANQRTMELWIDTVGPEHAGVALTDTFGTGLFLRDFKPPFSDIYTGVRHDSGDPEEFTKIIAQHYKKLGYKPFSKKLVYSDSLTVKKCLRFKKYAIDNELVPSFGIGTFFTNDFYHTSRPEVKSAPLNIVMKLDTVNGQHVVKLSDNKGKHTGDEAEIERCKRIVDYVYSSEPIDEANRWTSF</sequence>
<dbReference type="NCBIfam" id="TIGR01514">
    <property type="entry name" value="NAPRTase"/>
    <property type="match status" value="1"/>
</dbReference>
<evidence type="ECO:0000256" key="1">
    <source>
        <dbReference type="ARBA" id="ARBA00004952"/>
    </source>
</evidence>
<evidence type="ECO:0000313" key="11">
    <source>
        <dbReference type="EMBL" id="GMM51582.1"/>
    </source>
</evidence>
<dbReference type="SUPFAM" id="SSF51690">
    <property type="entry name" value="Nicotinate/Quinolinate PRTase C-terminal domain-like"/>
    <property type="match status" value="1"/>
</dbReference>
<organism evidence="11 12">
    <name type="scientific">Starmerella bacillaris</name>
    <name type="common">Yeast</name>
    <name type="synonym">Candida zemplinina</name>
    <dbReference type="NCBI Taxonomy" id="1247836"/>
    <lineage>
        <taxon>Eukaryota</taxon>
        <taxon>Fungi</taxon>
        <taxon>Dikarya</taxon>
        <taxon>Ascomycota</taxon>
        <taxon>Saccharomycotina</taxon>
        <taxon>Dipodascomycetes</taxon>
        <taxon>Dipodascales</taxon>
        <taxon>Trichomonascaceae</taxon>
        <taxon>Starmerella</taxon>
    </lineage>
</organism>
<evidence type="ECO:0000256" key="2">
    <source>
        <dbReference type="ARBA" id="ARBA00010897"/>
    </source>
</evidence>
<keyword evidence="6 8" id="KW-0662">Pyridine nucleotide biosynthesis</keyword>
<evidence type="ECO:0000313" key="12">
    <source>
        <dbReference type="Proteomes" id="UP001362899"/>
    </source>
</evidence>
<keyword evidence="4" id="KW-0597">Phosphoprotein</keyword>
<dbReference type="Pfam" id="PF17767">
    <property type="entry name" value="NAPRTase_N"/>
    <property type="match status" value="1"/>
</dbReference>
<dbReference type="InterPro" id="IPR006406">
    <property type="entry name" value="Nic_PRibTrfase"/>
</dbReference>
<comment type="similarity">
    <text evidence="2 8">Belongs to the NAPRTase family.</text>
</comment>
<dbReference type="EMBL" id="BTGC01000008">
    <property type="protein sequence ID" value="GMM51582.1"/>
    <property type="molecule type" value="Genomic_DNA"/>
</dbReference>
<comment type="PTM">
    <text evidence="8">Transiently phosphorylated on a His residue during the reaction cycle. Phosphorylation strongly increases the affinity for substrates and increases the rate of nicotinate D-ribonucleotide production. Dephosphorylation regenerates the low-affinity form of the enzyme, leading to product release.</text>
</comment>
<protein>
    <recommendedName>
        <fullName evidence="3 8">Nicotinate phosphoribosyltransferase</fullName>
        <ecNumber evidence="3 8">6.3.4.21</ecNumber>
    </recommendedName>
</protein>
<evidence type="ECO:0000259" key="9">
    <source>
        <dbReference type="Pfam" id="PF04095"/>
    </source>
</evidence>
<dbReference type="InterPro" id="IPR040727">
    <property type="entry name" value="NAPRTase_N"/>
</dbReference>
<gene>
    <name evidence="11" type="ORF">DASB73_025450</name>
</gene>
<comment type="catalytic activity">
    <reaction evidence="7 8">
        <text>5-phospho-alpha-D-ribose 1-diphosphate + nicotinate + ATP + H2O = nicotinate beta-D-ribonucleotide + ADP + phosphate + diphosphate</text>
        <dbReference type="Rhea" id="RHEA:36163"/>
        <dbReference type="ChEBI" id="CHEBI:15377"/>
        <dbReference type="ChEBI" id="CHEBI:30616"/>
        <dbReference type="ChEBI" id="CHEBI:32544"/>
        <dbReference type="ChEBI" id="CHEBI:33019"/>
        <dbReference type="ChEBI" id="CHEBI:43474"/>
        <dbReference type="ChEBI" id="CHEBI:57502"/>
        <dbReference type="ChEBI" id="CHEBI:58017"/>
        <dbReference type="ChEBI" id="CHEBI:456216"/>
        <dbReference type="EC" id="6.3.4.21"/>
    </reaction>
</comment>
<dbReference type="AlphaFoldDB" id="A0AAV5RKJ9"/>
<dbReference type="EC" id="6.3.4.21" evidence="3 8"/>
<evidence type="ECO:0000256" key="5">
    <source>
        <dbReference type="ARBA" id="ARBA00022598"/>
    </source>
</evidence>
<feature type="domain" description="Nicotinate/nicotinamide phosphoribosyltransferase" evidence="9">
    <location>
        <begin position="166"/>
        <end position="395"/>
    </location>
</feature>
<dbReference type="GO" id="GO:0004516">
    <property type="term" value="F:nicotinate phosphoribosyltransferase activity"/>
    <property type="evidence" value="ECO:0007669"/>
    <property type="project" value="UniProtKB-UniRule"/>
</dbReference>
<evidence type="ECO:0000259" key="10">
    <source>
        <dbReference type="Pfam" id="PF17767"/>
    </source>
</evidence>
<dbReference type="GO" id="GO:0016757">
    <property type="term" value="F:glycosyltransferase activity"/>
    <property type="evidence" value="ECO:0007669"/>
    <property type="project" value="UniProtKB-KW"/>
</dbReference>
<reference evidence="11 12" key="1">
    <citation type="journal article" date="2023" name="Elife">
        <title>Identification of key yeast species and microbe-microbe interactions impacting larval growth of Drosophila in the wild.</title>
        <authorList>
            <person name="Mure A."/>
            <person name="Sugiura Y."/>
            <person name="Maeda R."/>
            <person name="Honda K."/>
            <person name="Sakurai N."/>
            <person name="Takahashi Y."/>
            <person name="Watada M."/>
            <person name="Katoh T."/>
            <person name="Gotoh A."/>
            <person name="Gotoh Y."/>
            <person name="Taniguchi I."/>
            <person name="Nakamura K."/>
            <person name="Hayashi T."/>
            <person name="Katayama T."/>
            <person name="Uemura T."/>
            <person name="Hattori Y."/>
        </authorList>
    </citation>
    <scope>NUCLEOTIDE SEQUENCE [LARGE SCALE GENOMIC DNA]</scope>
    <source>
        <strain evidence="11 12">SB-73</strain>
    </source>
</reference>
<keyword evidence="11" id="KW-0808">Transferase</keyword>
<dbReference type="InterPro" id="IPR007229">
    <property type="entry name" value="Nic_PRibTrfase-Fam"/>
</dbReference>
<feature type="domain" description="Nicotinate phosphoribosyltransferase N-terminal" evidence="10">
    <location>
        <begin position="7"/>
        <end position="132"/>
    </location>
</feature>
<dbReference type="HAMAP" id="MF_00570">
    <property type="entry name" value="NAPRTase"/>
    <property type="match status" value="1"/>
</dbReference>
<dbReference type="PANTHER" id="PTHR11098:SF1">
    <property type="entry name" value="NICOTINATE PHOSPHORIBOSYLTRANSFERASE"/>
    <property type="match status" value="1"/>
</dbReference>
<evidence type="ECO:0000256" key="3">
    <source>
        <dbReference type="ARBA" id="ARBA00013236"/>
    </source>
</evidence>
<evidence type="ECO:0000256" key="8">
    <source>
        <dbReference type="RuleBase" id="RU003838"/>
    </source>
</evidence>
<accession>A0AAV5RKJ9</accession>
<dbReference type="GO" id="GO:0034355">
    <property type="term" value="P:NAD+ biosynthetic process via the salvage pathway"/>
    <property type="evidence" value="ECO:0007669"/>
    <property type="project" value="TreeGrafter"/>
</dbReference>
<comment type="function">
    <text evidence="8">Catalyzes the synthesis of beta-nicotinate D-ribonucleotide from nicotinate and 5-phospho-D-ribose 1-phosphate at the expense of ATP.</text>
</comment>
<dbReference type="NCBIfam" id="NF003704">
    <property type="entry name" value="PRK05321.1"/>
    <property type="match status" value="1"/>
</dbReference>
<dbReference type="SUPFAM" id="SSF54675">
    <property type="entry name" value="Nicotinate/Quinolinate PRTase N-terminal domain-like"/>
    <property type="match status" value="1"/>
</dbReference>
<evidence type="ECO:0000256" key="4">
    <source>
        <dbReference type="ARBA" id="ARBA00022553"/>
    </source>
</evidence>
<dbReference type="PANTHER" id="PTHR11098">
    <property type="entry name" value="NICOTINATE PHOSPHORIBOSYLTRANSFERASE"/>
    <property type="match status" value="1"/>
</dbReference>
<evidence type="ECO:0000256" key="6">
    <source>
        <dbReference type="ARBA" id="ARBA00022642"/>
    </source>
</evidence>
<proteinExistence type="inferred from homology"/>
<dbReference type="PIRSF" id="PIRSF000484">
    <property type="entry name" value="NAPRT"/>
    <property type="match status" value="1"/>
</dbReference>
<dbReference type="Proteomes" id="UP001362899">
    <property type="component" value="Unassembled WGS sequence"/>
</dbReference>
<dbReference type="Pfam" id="PF04095">
    <property type="entry name" value="NAPRTase"/>
    <property type="match status" value="1"/>
</dbReference>